<dbReference type="GO" id="GO:0017004">
    <property type="term" value="P:cytochrome complex assembly"/>
    <property type="evidence" value="ECO:0007669"/>
    <property type="project" value="UniProtKB-KW"/>
</dbReference>
<feature type="transmembrane region" description="Helical" evidence="6">
    <location>
        <begin position="282"/>
        <end position="304"/>
    </location>
</feature>
<keyword evidence="3" id="KW-0201">Cytochrome c-type biogenesis</keyword>
<feature type="transmembrane region" description="Helical" evidence="6">
    <location>
        <begin position="201"/>
        <end position="222"/>
    </location>
</feature>
<protein>
    <recommendedName>
        <fullName evidence="8">Cytochrome C biogenesis protein transmembrane domain-containing protein</fullName>
    </recommendedName>
</protein>
<dbReference type="STRING" id="1817772.A2527_06540"/>
<name>A0A1F6GA51_9PROT</name>
<keyword evidence="2 6" id="KW-0812">Transmembrane</keyword>
<dbReference type="PANTHER" id="PTHR32234:SF0">
    <property type="entry name" value="THIOL:DISULFIDE INTERCHANGE PROTEIN DSBD"/>
    <property type="match status" value="1"/>
</dbReference>
<organism evidence="9 10">
    <name type="scientific">Candidatus Lambdaproteobacteria bacterium RIFOXYD2_FULL_50_16</name>
    <dbReference type="NCBI Taxonomy" id="1817772"/>
    <lineage>
        <taxon>Bacteria</taxon>
        <taxon>Pseudomonadati</taxon>
        <taxon>Pseudomonadota</taxon>
        <taxon>Candidatus Lambdaproteobacteria</taxon>
    </lineage>
</organism>
<reference evidence="9 10" key="1">
    <citation type="journal article" date="2016" name="Nat. Commun.">
        <title>Thousands of microbial genomes shed light on interconnected biogeochemical processes in an aquifer system.</title>
        <authorList>
            <person name="Anantharaman K."/>
            <person name="Brown C.T."/>
            <person name="Hug L.A."/>
            <person name="Sharon I."/>
            <person name="Castelle C.J."/>
            <person name="Probst A.J."/>
            <person name="Thomas B.C."/>
            <person name="Singh A."/>
            <person name="Wilkins M.J."/>
            <person name="Karaoz U."/>
            <person name="Brodie E.L."/>
            <person name="Williams K.H."/>
            <person name="Hubbard S.S."/>
            <person name="Banfield J.F."/>
        </authorList>
    </citation>
    <scope>NUCLEOTIDE SEQUENCE [LARGE SCALE GENOMIC DNA]</scope>
</reference>
<feature type="domain" description="Cytochrome C biogenesis protein transmembrane" evidence="8">
    <location>
        <begin position="203"/>
        <end position="416"/>
    </location>
</feature>
<feature type="transmembrane region" description="Helical" evidence="6">
    <location>
        <begin position="402"/>
        <end position="422"/>
    </location>
</feature>
<dbReference type="PANTHER" id="PTHR32234">
    <property type="entry name" value="THIOL:DISULFIDE INTERCHANGE PROTEIN DSBD"/>
    <property type="match status" value="1"/>
</dbReference>
<evidence type="ECO:0000313" key="10">
    <source>
        <dbReference type="Proteomes" id="UP000178449"/>
    </source>
</evidence>
<gene>
    <name evidence="9" type="ORF">A2527_06540</name>
</gene>
<feature type="chain" id="PRO_5009524565" description="Cytochrome C biogenesis protein transmembrane domain-containing protein" evidence="7">
    <location>
        <begin position="20"/>
        <end position="632"/>
    </location>
</feature>
<dbReference type="SUPFAM" id="SSF52833">
    <property type="entry name" value="Thioredoxin-like"/>
    <property type="match status" value="1"/>
</dbReference>
<evidence type="ECO:0000256" key="3">
    <source>
        <dbReference type="ARBA" id="ARBA00022748"/>
    </source>
</evidence>
<feature type="transmembrane region" description="Helical" evidence="6">
    <location>
        <begin position="325"/>
        <end position="352"/>
    </location>
</feature>
<keyword evidence="7" id="KW-0732">Signal</keyword>
<evidence type="ECO:0000256" key="5">
    <source>
        <dbReference type="ARBA" id="ARBA00023136"/>
    </source>
</evidence>
<comment type="caution">
    <text evidence="9">The sequence shown here is derived from an EMBL/GenBank/DDBJ whole genome shotgun (WGS) entry which is preliminary data.</text>
</comment>
<dbReference type="EMBL" id="MFNE01000030">
    <property type="protein sequence ID" value="OGG94992.1"/>
    <property type="molecule type" value="Genomic_DNA"/>
</dbReference>
<evidence type="ECO:0000256" key="1">
    <source>
        <dbReference type="ARBA" id="ARBA00004141"/>
    </source>
</evidence>
<feature type="transmembrane region" description="Helical" evidence="6">
    <location>
        <begin position="243"/>
        <end position="270"/>
    </location>
</feature>
<dbReference type="AlphaFoldDB" id="A0A1F6GA51"/>
<sequence length="632" mass="69223">MPRFFSLLVLLLSPLNLWATSAKDSEGLPVEGETQIRFEAKLIPNPVRVGERARMEIALIGEKGWHVYSVFPAPEEDAPPPTKLAFEALGLEADGPAYETAPLVQFDQVIQLTLSTHEERSVFYQNFLVKGLPGERSVKVAIKYQVCSFRVCLPPAQSLLVADYQVEPGPPRAQFLNADRSVDTLPESGRRINKGLGKEGFWAFIGLAAFMGLASLITPCVFPMVPITISYFSKQADGNPAKLFGLATLFGGGIVATYTGTGLILSWIFGAGAASQLATNPWVNLTIALVFILFSFSLMGAFNIRLPAQIEGYFDAKARATGGALGVVLMGFTFTLTAFTCTVQFVGTLMIAAAQGQMFWPLLGMIVFSSVFAFPFFLLALAPGLVGKMHRGTGQWLGRAKWVLGMLELMASIKFLSNADLVWQTGLISRDLNLQVWMALLGLIIGYLIFTGFRQGRFKSPVQLAWVGFFVLLLVLTSQGLGGRSLGSLIDSVLPPAEGRHLEAAEYASEEEIKSLVWMDNLEAAQALALSQKKPIFLEFTGYTCVNCRWMEQNVLAQKAIYIRLKERYILVRLFTDGGPDKDRNLALQINRFQTVALPLYLILTPQGQEQGRYIGLALAGAEFAAFLDKAP</sequence>
<evidence type="ECO:0000256" key="7">
    <source>
        <dbReference type="SAM" id="SignalP"/>
    </source>
</evidence>
<evidence type="ECO:0000256" key="2">
    <source>
        <dbReference type="ARBA" id="ARBA00022692"/>
    </source>
</evidence>
<dbReference type="InterPro" id="IPR036249">
    <property type="entry name" value="Thioredoxin-like_sf"/>
</dbReference>
<dbReference type="Proteomes" id="UP000178449">
    <property type="component" value="Unassembled WGS sequence"/>
</dbReference>
<dbReference type="GO" id="GO:0016020">
    <property type="term" value="C:membrane"/>
    <property type="evidence" value="ECO:0007669"/>
    <property type="project" value="UniProtKB-SubCell"/>
</dbReference>
<feature type="transmembrane region" description="Helical" evidence="6">
    <location>
        <begin position="434"/>
        <end position="452"/>
    </location>
</feature>
<dbReference type="GO" id="GO:0045454">
    <property type="term" value="P:cell redox homeostasis"/>
    <property type="evidence" value="ECO:0007669"/>
    <property type="project" value="TreeGrafter"/>
</dbReference>
<evidence type="ECO:0000313" key="9">
    <source>
        <dbReference type="EMBL" id="OGG94992.1"/>
    </source>
</evidence>
<proteinExistence type="predicted"/>
<evidence type="ECO:0000256" key="6">
    <source>
        <dbReference type="SAM" id="Phobius"/>
    </source>
</evidence>
<dbReference type="Pfam" id="PF02683">
    <property type="entry name" value="DsbD_TM"/>
    <property type="match status" value="1"/>
</dbReference>
<dbReference type="InterPro" id="IPR003834">
    <property type="entry name" value="Cyt_c_assmbl_TM_dom"/>
</dbReference>
<dbReference type="Pfam" id="PF13899">
    <property type="entry name" value="Thioredoxin_7"/>
    <property type="match status" value="1"/>
</dbReference>
<feature type="signal peptide" evidence="7">
    <location>
        <begin position="1"/>
        <end position="19"/>
    </location>
</feature>
<dbReference type="Gene3D" id="3.40.30.10">
    <property type="entry name" value="Glutaredoxin"/>
    <property type="match status" value="1"/>
</dbReference>
<keyword evidence="5 6" id="KW-0472">Membrane</keyword>
<comment type="subcellular location">
    <subcellularLocation>
        <location evidence="1">Membrane</location>
        <topology evidence="1">Multi-pass membrane protein</topology>
    </subcellularLocation>
</comment>
<feature type="transmembrane region" description="Helical" evidence="6">
    <location>
        <begin position="464"/>
        <end position="482"/>
    </location>
</feature>
<keyword evidence="4 6" id="KW-1133">Transmembrane helix</keyword>
<dbReference type="GO" id="GO:0015035">
    <property type="term" value="F:protein-disulfide reductase activity"/>
    <property type="evidence" value="ECO:0007669"/>
    <property type="project" value="TreeGrafter"/>
</dbReference>
<accession>A0A1F6GA51</accession>
<feature type="transmembrane region" description="Helical" evidence="6">
    <location>
        <begin position="358"/>
        <end position="381"/>
    </location>
</feature>
<evidence type="ECO:0000259" key="8">
    <source>
        <dbReference type="Pfam" id="PF02683"/>
    </source>
</evidence>
<evidence type="ECO:0000256" key="4">
    <source>
        <dbReference type="ARBA" id="ARBA00022989"/>
    </source>
</evidence>